<feature type="compositionally biased region" description="Basic residues" evidence="1">
    <location>
        <begin position="309"/>
        <end position="319"/>
    </location>
</feature>
<proteinExistence type="predicted"/>
<reference evidence="2" key="1">
    <citation type="submission" date="2021-01" db="EMBL/GenBank/DDBJ databases">
        <authorList>
            <person name="Corre E."/>
            <person name="Pelletier E."/>
            <person name="Niang G."/>
            <person name="Scheremetjew M."/>
            <person name="Finn R."/>
            <person name="Kale V."/>
            <person name="Holt S."/>
            <person name="Cochrane G."/>
            <person name="Meng A."/>
            <person name="Brown T."/>
            <person name="Cohen L."/>
        </authorList>
    </citation>
    <scope>NUCLEOTIDE SEQUENCE</scope>
    <source>
        <strain evidence="2">CCCM811</strain>
    </source>
</reference>
<evidence type="ECO:0000256" key="1">
    <source>
        <dbReference type="SAM" id="MobiDB-lite"/>
    </source>
</evidence>
<evidence type="ECO:0000313" key="2">
    <source>
        <dbReference type="EMBL" id="CAE0659093.1"/>
    </source>
</evidence>
<feature type="region of interest" description="Disordered" evidence="1">
    <location>
        <begin position="250"/>
        <end position="319"/>
    </location>
</feature>
<dbReference type="EMBL" id="HBIV01014571">
    <property type="protein sequence ID" value="CAE0659093.1"/>
    <property type="molecule type" value="Transcribed_RNA"/>
</dbReference>
<feature type="region of interest" description="Disordered" evidence="1">
    <location>
        <begin position="130"/>
        <end position="152"/>
    </location>
</feature>
<feature type="compositionally biased region" description="Low complexity" evidence="1">
    <location>
        <begin position="255"/>
        <end position="308"/>
    </location>
</feature>
<dbReference type="AlphaFoldDB" id="A0A7S4DMX8"/>
<organism evidence="2">
    <name type="scientific">Lotharella globosa</name>
    <dbReference type="NCBI Taxonomy" id="91324"/>
    <lineage>
        <taxon>Eukaryota</taxon>
        <taxon>Sar</taxon>
        <taxon>Rhizaria</taxon>
        <taxon>Cercozoa</taxon>
        <taxon>Chlorarachniophyceae</taxon>
        <taxon>Lotharella</taxon>
    </lineage>
</organism>
<name>A0A7S4DMX8_9EUKA</name>
<protein>
    <submittedName>
        <fullName evidence="2">Uncharacterized protein</fullName>
    </submittedName>
</protein>
<accession>A0A7S4DMX8</accession>
<sequence>MPSDMHGVFLCVVCAWGLCCLWLRLLGVFVISSDGELWQILTNKEQSPSTLSSFSSSGGWIRHRHPKDLPLAFMEALAIEPHNHNNGSLFMITKNGQLVEWRIASKNEPTKGLWIVHGIPRSKKGIHKIKKSKKSKGSESFKNTKLPSRAGEGEGLKLMTAPMAIRSKHTVYLYSISNDHNLQEFQLASKPENGKKTQSHWVTHVMPNRLAFVRGVASRNTLWFQQEDGVLVERKILELNPTMRVQPWSKLPKNASKSVSSTVAKPSSSLSPSSSLPSSLPSASSSSSSSSPSSSSSSTMKSPSTRSQSRARSRASRKITSRSSSLASYSFVAYALDDFAHRIRTFHAKNTGYNQFGNLVFVSEVESLSLWDTTSDTLPSRPRIMHVSSNHPQNLESRDK</sequence>
<gene>
    <name evidence="2" type="ORF">LGLO00237_LOCUS10667</name>
</gene>